<reference evidence="1" key="1">
    <citation type="submission" date="2020-04" db="EMBL/GenBank/DDBJ databases">
        <authorList>
            <person name="Chiriac C."/>
            <person name="Salcher M."/>
            <person name="Ghai R."/>
            <person name="Kavagutti S V."/>
        </authorList>
    </citation>
    <scope>NUCLEOTIDE SEQUENCE</scope>
</reference>
<dbReference type="EMBL" id="LR796741">
    <property type="protein sequence ID" value="CAB4163070.1"/>
    <property type="molecule type" value="Genomic_DNA"/>
</dbReference>
<proteinExistence type="predicted"/>
<gene>
    <name evidence="1" type="ORF">UFOVP799_4</name>
</gene>
<organism evidence="1">
    <name type="scientific">uncultured Caudovirales phage</name>
    <dbReference type="NCBI Taxonomy" id="2100421"/>
    <lineage>
        <taxon>Viruses</taxon>
        <taxon>Duplodnaviria</taxon>
        <taxon>Heunggongvirae</taxon>
        <taxon>Uroviricota</taxon>
        <taxon>Caudoviricetes</taxon>
        <taxon>Peduoviridae</taxon>
        <taxon>Maltschvirus</taxon>
        <taxon>Maltschvirus maltsch</taxon>
    </lineage>
</organism>
<evidence type="ECO:0000313" key="1">
    <source>
        <dbReference type="EMBL" id="CAB4163070.1"/>
    </source>
</evidence>
<protein>
    <submittedName>
        <fullName evidence="1">Uncharacterized protein</fullName>
    </submittedName>
</protein>
<accession>A0A6J5NTL4</accession>
<sequence>MNRILVELAIATGIPMDYWRDGEAIYTAIEILEKRNGK</sequence>
<name>A0A6J5NTL4_9CAUD</name>